<gene>
    <name evidence="1" type="ORF">AYI70_g9724</name>
</gene>
<name>A0A1R1XA04_9FUNG</name>
<dbReference type="Proteomes" id="UP000187283">
    <property type="component" value="Unassembled WGS sequence"/>
</dbReference>
<feature type="non-terminal residue" evidence="1">
    <location>
        <position position="31"/>
    </location>
</feature>
<dbReference type="EMBL" id="LSSN01004486">
    <property type="protein sequence ID" value="OMJ11438.1"/>
    <property type="molecule type" value="Genomic_DNA"/>
</dbReference>
<evidence type="ECO:0000313" key="1">
    <source>
        <dbReference type="EMBL" id="OMJ11438.1"/>
    </source>
</evidence>
<dbReference type="AlphaFoldDB" id="A0A1R1XA04"/>
<sequence>MPVVELLGVNEELDLVGGLAFLSRGLNKNII</sequence>
<reference evidence="1 2" key="1">
    <citation type="submission" date="2017-01" db="EMBL/GenBank/DDBJ databases">
        <authorList>
            <person name="Mah S.A."/>
            <person name="Swanson W.J."/>
            <person name="Moy G.W."/>
            <person name="Vacquier V.D."/>
        </authorList>
    </citation>
    <scope>NUCLEOTIDE SEQUENCE [LARGE SCALE GENOMIC DNA]</scope>
    <source>
        <strain evidence="1 2">GSMNP</strain>
    </source>
</reference>
<organism evidence="1 2">
    <name type="scientific">Smittium culicis</name>
    <dbReference type="NCBI Taxonomy" id="133412"/>
    <lineage>
        <taxon>Eukaryota</taxon>
        <taxon>Fungi</taxon>
        <taxon>Fungi incertae sedis</taxon>
        <taxon>Zoopagomycota</taxon>
        <taxon>Kickxellomycotina</taxon>
        <taxon>Harpellomycetes</taxon>
        <taxon>Harpellales</taxon>
        <taxon>Legeriomycetaceae</taxon>
        <taxon>Smittium</taxon>
    </lineage>
</organism>
<comment type="caution">
    <text evidence="1">The sequence shown here is derived from an EMBL/GenBank/DDBJ whole genome shotgun (WGS) entry which is preliminary data.</text>
</comment>
<accession>A0A1R1XA04</accession>
<keyword evidence="2" id="KW-1185">Reference proteome</keyword>
<protein>
    <submittedName>
        <fullName evidence="1">Uncharacterized protein</fullName>
    </submittedName>
</protein>
<proteinExistence type="predicted"/>
<evidence type="ECO:0000313" key="2">
    <source>
        <dbReference type="Proteomes" id="UP000187283"/>
    </source>
</evidence>